<dbReference type="PANTHER" id="PTHR31793:SF27">
    <property type="entry name" value="NOVEL THIOESTERASE SUPERFAMILY DOMAIN AND SAPOSIN A-TYPE DOMAIN CONTAINING PROTEIN (0610012H03RIK)"/>
    <property type="match status" value="1"/>
</dbReference>
<dbReference type="RefSeq" id="WP_160633907.1">
    <property type="nucleotide sequence ID" value="NZ_WWNE01000012.1"/>
</dbReference>
<protein>
    <submittedName>
        <fullName evidence="3">Acyl-CoA thioesterase</fullName>
    </submittedName>
</protein>
<dbReference type="GO" id="GO:0047617">
    <property type="term" value="F:fatty acyl-CoA hydrolase activity"/>
    <property type="evidence" value="ECO:0007669"/>
    <property type="project" value="TreeGrafter"/>
</dbReference>
<name>A0A6N9NM35_9FLAO</name>
<evidence type="ECO:0000256" key="2">
    <source>
        <dbReference type="ARBA" id="ARBA00022801"/>
    </source>
</evidence>
<dbReference type="Gene3D" id="3.10.129.10">
    <property type="entry name" value="Hotdog Thioesterase"/>
    <property type="match status" value="1"/>
</dbReference>
<dbReference type="CDD" id="cd00586">
    <property type="entry name" value="4HBT"/>
    <property type="match status" value="1"/>
</dbReference>
<comment type="caution">
    <text evidence="3">The sequence shown here is derived from an EMBL/GenBank/DDBJ whole genome shotgun (WGS) entry which is preliminary data.</text>
</comment>
<evidence type="ECO:0000313" key="3">
    <source>
        <dbReference type="EMBL" id="NBG66954.1"/>
    </source>
</evidence>
<dbReference type="AlphaFoldDB" id="A0A6N9NM35"/>
<dbReference type="EMBL" id="WWNE01000012">
    <property type="protein sequence ID" value="NBG66954.1"/>
    <property type="molecule type" value="Genomic_DNA"/>
</dbReference>
<dbReference type="InterPro" id="IPR050563">
    <property type="entry name" value="4-hydroxybenzoyl-CoA_TE"/>
</dbReference>
<evidence type="ECO:0000256" key="1">
    <source>
        <dbReference type="ARBA" id="ARBA00005953"/>
    </source>
</evidence>
<comment type="similarity">
    <text evidence="1">Belongs to the 4-hydroxybenzoyl-CoA thioesterase family.</text>
</comment>
<dbReference type="Pfam" id="PF13279">
    <property type="entry name" value="4HBT_2"/>
    <property type="match status" value="1"/>
</dbReference>
<gene>
    <name evidence="3" type="ORF">GQN54_12570</name>
</gene>
<dbReference type="SUPFAM" id="SSF54637">
    <property type="entry name" value="Thioesterase/thiol ester dehydrase-isomerase"/>
    <property type="match status" value="1"/>
</dbReference>
<dbReference type="PANTHER" id="PTHR31793">
    <property type="entry name" value="4-HYDROXYBENZOYL-COA THIOESTERASE FAMILY MEMBER"/>
    <property type="match status" value="1"/>
</dbReference>
<dbReference type="InterPro" id="IPR029069">
    <property type="entry name" value="HotDog_dom_sf"/>
</dbReference>
<keyword evidence="4" id="KW-1185">Reference proteome</keyword>
<proteinExistence type="inferred from homology"/>
<sequence>MSKIDLSLFKHTTTFSVRFMDLDALNHVNNARYLNYLEEARIKYSNDVLNTYKSISELTVLVARVEIDYLFPIEFGSMVKVYTRVNRLGTKSFSFECVICGIKEEKEVIAAHSIVTLVSFDAKTGKSVEILPEFKEKIKSFEGNLD</sequence>
<accession>A0A6N9NM35</accession>
<organism evidence="3 4">
    <name type="scientific">Acidiluteibacter ferrifornacis</name>
    <dbReference type="NCBI Taxonomy" id="2692424"/>
    <lineage>
        <taxon>Bacteria</taxon>
        <taxon>Pseudomonadati</taxon>
        <taxon>Bacteroidota</taxon>
        <taxon>Flavobacteriia</taxon>
        <taxon>Flavobacteriales</taxon>
        <taxon>Cryomorphaceae</taxon>
        <taxon>Acidiluteibacter</taxon>
    </lineage>
</organism>
<keyword evidence="2" id="KW-0378">Hydrolase</keyword>
<evidence type="ECO:0000313" key="4">
    <source>
        <dbReference type="Proteomes" id="UP000470771"/>
    </source>
</evidence>
<dbReference type="Proteomes" id="UP000470771">
    <property type="component" value="Unassembled WGS sequence"/>
</dbReference>
<reference evidence="3 4" key="1">
    <citation type="submission" date="2019-12" db="EMBL/GenBank/DDBJ databases">
        <authorList>
            <person name="Zhao J."/>
        </authorList>
    </citation>
    <scope>NUCLEOTIDE SEQUENCE [LARGE SCALE GENOMIC DNA]</scope>
    <source>
        <strain evidence="3 4">S-15</strain>
    </source>
</reference>